<dbReference type="AlphaFoldDB" id="A0A975F3I6"/>
<dbReference type="PROSITE" id="PS50932">
    <property type="entry name" value="HTH_LACI_2"/>
    <property type="match status" value="1"/>
</dbReference>
<name>A0A975F3I6_9SPIR</name>
<dbReference type="Pfam" id="PF13377">
    <property type="entry name" value="Peripla_BP_3"/>
    <property type="match status" value="1"/>
</dbReference>
<keyword evidence="3" id="KW-0804">Transcription</keyword>
<evidence type="ECO:0000313" key="6">
    <source>
        <dbReference type="Proteomes" id="UP000671908"/>
    </source>
</evidence>
<dbReference type="Gene3D" id="1.10.260.40">
    <property type="entry name" value="lambda repressor-like DNA-binding domains"/>
    <property type="match status" value="1"/>
</dbReference>
<evidence type="ECO:0000256" key="1">
    <source>
        <dbReference type="ARBA" id="ARBA00023015"/>
    </source>
</evidence>
<sequence>MRPAKISDVAKLAKTSTATVSRVLSNSGYPVSNETAKRVRDAAEQLNYSPNLAGHMLKSRSAKTLGIIIPSLQNPFFIQLVRGIEDAAASVGYTTFVFNSRRSAETERELISKLQHLSVRGLLISSLDSNDQMIKRFLDTGAAAVIFESNCPIDFNRRVIDATPKMNENSALATRALLERNHRRIALLTTPLTRNNRKMVYLGYCSAMDEYNIPDEGRLVLEATSEREKDDSIFEFEVGKELGNQFYNLGKSFSGIVAVNDLVACGVIHELISLHVRIPEDVSVIGIDNIPQDIMITPAISSVDQDSYRHGYNACIKLINSLDLEEYKDWPIRRCYIPPKVIIRDSIKPLDVF</sequence>
<dbReference type="KEGG" id="tpav:HRQ91_03970"/>
<dbReference type="GO" id="GO:0000976">
    <property type="term" value="F:transcription cis-regulatory region binding"/>
    <property type="evidence" value="ECO:0007669"/>
    <property type="project" value="TreeGrafter"/>
</dbReference>
<dbReference type="InterPro" id="IPR046335">
    <property type="entry name" value="LacI/GalR-like_sensor"/>
</dbReference>
<dbReference type="EMBL" id="CP054142">
    <property type="protein sequence ID" value="QTQ13682.1"/>
    <property type="molecule type" value="Genomic_DNA"/>
</dbReference>
<proteinExistence type="predicted"/>
<feature type="domain" description="HTH lacI-type" evidence="4">
    <location>
        <begin position="4"/>
        <end position="59"/>
    </location>
</feature>
<evidence type="ECO:0000256" key="2">
    <source>
        <dbReference type="ARBA" id="ARBA00023125"/>
    </source>
</evidence>
<dbReference type="InterPro" id="IPR000843">
    <property type="entry name" value="HTH_LacI"/>
</dbReference>
<dbReference type="Proteomes" id="UP000671908">
    <property type="component" value="Chromosome"/>
</dbReference>
<dbReference type="InterPro" id="IPR028082">
    <property type="entry name" value="Peripla_BP_I"/>
</dbReference>
<evidence type="ECO:0000259" key="4">
    <source>
        <dbReference type="PROSITE" id="PS50932"/>
    </source>
</evidence>
<dbReference type="SUPFAM" id="SSF53822">
    <property type="entry name" value="Periplasmic binding protein-like I"/>
    <property type="match status" value="1"/>
</dbReference>
<reference evidence="5 6" key="1">
    <citation type="journal article" date="2021" name="Microbiol. Resour. Announc.">
        <title>Complete Genome Sequences of Three Human Oral Treponema parvum Isolates.</title>
        <authorList>
            <person name="Zeng H."/>
            <person name="Watt R.M."/>
        </authorList>
    </citation>
    <scope>NUCLEOTIDE SEQUENCE [LARGE SCALE GENOMIC DNA]</scope>
    <source>
        <strain evidence="5 6">ATCC 700770</strain>
    </source>
</reference>
<organism evidence="5 6">
    <name type="scientific">Treponema parvum</name>
    <dbReference type="NCBI Taxonomy" id="138851"/>
    <lineage>
        <taxon>Bacteria</taxon>
        <taxon>Pseudomonadati</taxon>
        <taxon>Spirochaetota</taxon>
        <taxon>Spirochaetia</taxon>
        <taxon>Spirochaetales</taxon>
        <taxon>Treponemataceae</taxon>
        <taxon>Treponema</taxon>
    </lineage>
</organism>
<dbReference type="PANTHER" id="PTHR30146:SF109">
    <property type="entry name" value="HTH-TYPE TRANSCRIPTIONAL REGULATOR GALS"/>
    <property type="match status" value="1"/>
</dbReference>
<dbReference type="CDD" id="cd01392">
    <property type="entry name" value="HTH_LacI"/>
    <property type="match status" value="1"/>
</dbReference>
<dbReference type="PANTHER" id="PTHR30146">
    <property type="entry name" value="LACI-RELATED TRANSCRIPTIONAL REPRESSOR"/>
    <property type="match status" value="1"/>
</dbReference>
<evidence type="ECO:0000313" key="5">
    <source>
        <dbReference type="EMBL" id="QTQ13682.1"/>
    </source>
</evidence>
<accession>A0A975F3I6</accession>
<protein>
    <submittedName>
        <fullName evidence="5">LacI family DNA-binding transcriptional regulator</fullName>
    </submittedName>
</protein>
<dbReference type="GO" id="GO:0003700">
    <property type="term" value="F:DNA-binding transcription factor activity"/>
    <property type="evidence" value="ECO:0007669"/>
    <property type="project" value="TreeGrafter"/>
</dbReference>
<gene>
    <name evidence="5" type="ORF">HRQ91_03970</name>
</gene>
<evidence type="ECO:0000256" key="3">
    <source>
        <dbReference type="ARBA" id="ARBA00023163"/>
    </source>
</evidence>
<dbReference type="SUPFAM" id="SSF47413">
    <property type="entry name" value="lambda repressor-like DNA-binding domains"/>
    <property type="match status" value="1"/>
</dbReference>
<keyword evidence="6" id="KW-1185">Reference proteome</keyword>
<dbReference type="SMART" id="SM00354">
    <property type="entry name" value="HTH_LACI"/>
    <property type="match status" value="1"/>
</dbReference>
<keyword evidence="1" id="KW-0805">Transcription regulation</keyword>
<dbReference type="Gene3D" id="3.40.50.2300">
    <property type="match status" value="2"/>
</dbReference>
<dbReference type="CDD" id="cd06267">
    <property type="entry name" value="PBP1_LacI_sugar_binding-like"/>
    <property type="match status" value="1"/>
</dbReference>
<dbReference type="Pfam" id="PF00356">
    <property type="entry name" value="LacI"/>
    <property type="match status" value="1"/>
</dbReference>
<dbReference type="RefSeq" id="WP_210120367.1">
    <property type="nucleotide sequence ID" value="NZ_CP054142.1"/>
</dbReference>
<keyword evidence="2 5" id="KW-0238">DNA-binding</keyword>
<dbReference type="InterPro" id="IPR010982">
    <property type="entry name" value="Lambda_DNA-bd_dom_sf"/>
</dbReference>